<evidence type="ECO:0000313" key="3">
    <source>
        <dbReference type="EMBL" id="PPR02808.1"/>
    </source>
</evidence>
<feature type="transmembrane region" description="Helical" evidence="1">
    <location>
        <begin position="24"/>
        <end position="41"/>
    </location>
</feature>
<name>A0A409YIJ9_9AGAR</name>
<accession>A0A409YIJ9</accession>
<feature type="transmembrane region" description="Helical" evidence="1">
    <location>
        <begin position="164"/>
        <end position="185"/>
    </location>
</feature>
<evidence type="ECO:0000256" key="1">
    <source>
        <dbReference type="SAM" id="Phobius"/>
    </source>
</evidence>
<comment type="caution">
    <text evidence="3">The sequence shown here is derived from an EMBL/GenBank/DDBJ whole genome shotgun (WGS) entry which is preliminary data.</text>
</comment>
<dbReference type="Pfam" id="PF20151">
    <property type="entry name" value="DUF6533"/>
    <property type="match status" value="1"/>
</dbReference>
<keyword evidence="1" id="KW-0472">Membrane</keyword>
<feature type="transmembrane region" description="Helical" evidence="1">
    <location>
        <begin position="62"/>
        <end position="85"/>
    </location>
</feature>
<proteinExistence type="predicted"/>
<dbReference type="AlphaFoldDB" id="A0A409YIJ9"/>
<dbReference type="OrthoDB" id="3038990at2759"/>
<evidence type="ECO:0000313" key="4">
    <source>
        <dbReference type="Proteomes" id="UP000284706"/>
    </source>
</evidence>
<evidence type="ECO:0000259" key="2">
    <source>
        <dbReference type="Pfam" id="PF20151"/>
    </source>
</evidence>
<dbReference type="InterPro" id="IPR045340">
    <property type="entry name" value="DUF6533"/>
</dbReference>
<keyword evidence="1" id="KW-0812">Transmembrane</keyword>
<keyword evidence="1" id="KW-1133">Transmembrane helix</keyword>
<gene>
    <name evidence="3" type="ORF">CVT26_009594</name>
</gene>
<protein>
    <recommendedName>
        <fullName evidence="2">DUF6533 domain-containing protein</fullName>
    </recommendedName>
</protein>
<reference evidence="3 4" key="1">
    <citation type="journal article" date="2018" name="Evol. Lett.">
        <title>Horizontal gene cluster transfer increased hallucinogenic mushroom diversity.</title>
        <authorList>
            <person name="Reynolds H.T."/>
            <person name="Vijayakumar V."/>
            <person name="Gluck-Thaler E."/>
            <person name="Korotkin H.B."/>
            <person name="Matheny P.B."/>
            <person name="Slot J.C."/>
        </authorList>
    </citation>
    <scope>NUCLEOTIDE SEQUENCE [LARGE SCALE GENOMIC DNA]</scope>
    <source>
        <strain evidence="3 4">SRW20</strain>
    </source>
</reference>
<dbReference type="Proteomes" id="UP000284706">
    <property type="component" value="Unassembled WGS sequence"/>
</dbReference>
<feature type="domain" description="DUF6533" evidence="2">
    <location>
        <begin position="27"/>
        <end position="71"/>
    </location>
</feature>
<dbReference type="EMBL" id="NHYE01000816">
    <property type="protein sequence ID" value="PPR02808.1"/>
    <property type="molecule type" value="Genomic_DNA"/>
</dbReference>
<keyword evidence="4" id="KW-1185">Reference proteome</keyword>
<dbReference type="InParanoid" id="A0A409YIJ9"/>
<feature type="transmembrane region" description="Helical" evidence="1">
    <location>
        <begin position="97"/>
        <end position="116"/>
    </location>
</feature>
<organism evidence="3 4">
    <name type="scientific">Gymnopilus dilepis</name>
    <dbReference type="NCBI Taxonomy" id="231916"/>
    <lineage>
        <taxon>Eukaryota</taxon>
        <taxon>Fungi</taxon>
        <taxon>Dikarya</taxon>
        <taxon>Basidiomycota</taxon>
        <taxon>Agaricomycotina</taxon>
        <taxon>Agaricomycetes</taxon>
        <taxon>Agaricomycetidae</taxon>
        <taxon>Agaricales</taxon>
        <taxon>Agaricineae</taxon>
        <taxon>Hymenogastraceae</taxon>
        <taxon>Gymnopilus</taxon>
    </lineage>
</organism>
<sequence length="326" mass="36435">MSQLPNPSTPLAFFPPEAAEQTAVFYYVSVGSLAIFVWDVLENLGDDYRLLTEYRITVTTCAYLSSRWSTLAYMLTNVVVYTAPIGNCRNIGLATGWLYPLSMALTSLLFLIRVYAIYNRNKAVSSVFFVLWLGVIAGSSTIPFSTRATEIGPTKYCFTDIKTVPPYLTASGVLTLAYDTCVYLAITWRLTRDARSSRSRPSSRVLALINFGNIPIFSRALLRDGQKYYLTTTTVHLLSTIIFNIDSLPLPYRFILGLPSQAVMNIMACRVYRSTRFGTFDQVMIAPTSRIASTRREAPSAVTIEFRKMKGNVDIELGRISKSPDC</sequence>
<feature type="transmembrane region" description="Helical" evidence="1">
    <location>
        <begin position="123"/>
        <end position="144"/>
    </location>
</feature>